<keyword evidence="4" id="KW-0067">ATP-binding</keyword>
<evidence type="ECO:0000256" key="1">
    <source>
        <dbReference type="ARBA" id="ARBA00022741"/>
    </source>
</evidence>
<keyword evidence="3 7" id="KW-0347">Helicase</keyword>
<name>A0ABT5HQ82_9CAUL</name>
<sequence>MPDLSHPPSDLFAREERDHRLVAVLGPTNTGKTHYALERMMAHGTGMIGLPLRLLAREIYDRVVKEKGVNAVALITGEEKIIPRLPAYFICTVEAMPLERRVDFLAVDEIQLCADTERGHVFTDRLLHARGYQETLFMGAKTFAPLFRSLFPHAEILFRERLSQLKYAGPKKLTRLPPRTAIVAFSTEQVYAIAELIRRQRGGAAVVMGSLSPKTRNAQVDLFQRGEVDFLVATDAIGMGLNMDIDHVAFAGLSKFDGKRTRPLTAQEAAQIAGRAGRFKKEGTFGVTGDAPEMDEDLVEAIEHHRFLSLTAAQWRNHKLDFSSLDHLLKSLTAPSPLPALHLAKEALDEKALRHLSQDEDIALKARNPVSLRILWEVCQLPDFRKVSLDEHLKMVSFLFWSRMRPDGFVQADWFDEQLSHLDRLEGDIDTLSGRLSGVRTLSYIANRTNWLKNADHWRGATRDLEARLSDKLHEALMKRFVDQRTSALLKALNAFETPKPEVTAAGEVILEGHTVGHLRGLNFVQSSGETLVEDKALRQAAHRAVTPILKDRLNELSQAPTKTLRLHGANILWRGEVVGQIEPSDYFNPKVRLECQTDHAALQQRVAKRLVDFVRQQALQQLKPLHRVYQASRDESLPAAVRAVAYQLYENGGIVLRRDDKLTPEERKALRDLGVQANRFVWTLPRLPHHLMQAFGGARDHPQRALSLKGLVAVADHKPVKLKTLAAIDKALSECQFHKGAVYLKPDALKDIANDRLMQALGFAKTGTHSFGEGDERTGWRTKSAAAPKKAKPEPAYVNPYSPFAVLRAK</sequence>
<feature type="region of interest" description="Disordered" evidence="5">
    <location>
        <begin position="773"/>
        <end position="799"/>
    </location>
</feature>
<evidence type="ECO:0000256" key="2">
    <source>
        <dbReference type="ARBA" id="ARBA00022801"/>
    </source>
</evidence>
<dbReference type="SUPFAM" id="SSF52540">
    <property type="entry name" value="P-loop containing nucleoside triphosphate hydrolases"/>
    <property type="match status" value="2"/>
</dbReference>
<comment type="caution">
    <text evidence="7">The sequence shown here is derived from an EMBL/GenBank/DDBJ whole genome shotgun (WGS) entry which is preliminary data.</text>
</comment>
<dbReference type="Pfam" id="PF22527">
    <property type="entry name" value="DEXQc_Suv3"/>
    <property type="match status" value="1"/>
</dbReference>
<dbReference type="GO" id="GO:0004386">
    <property type="term" value="F:helicase activity"/>
    <property type="evidence" value="ECO:0007669"/>
    <property type="project" value="UniProtKB-KW"/>
</dbReference>
<gene>
    <name evidence="7" type="ORF">PQU92_02995</name>
</gene>
<dbReference type="EMBL" id="JAQQKX010000002">
    <property type="protein sequence ID" value="MDC7682225.1"/>
    <property type="molecule type" value="Genomic_DNA"/>
</dbReference>
<dbReference type="InterPro" id="IPR001650">
    <property type="entry name" value="Helicase_C-like"/>
</dbReference>
<dbReference type="Proteomes" id="UP001214854">
    <property type="component" value="Unassembled WGS sequence"/>
</dbReference>
<evidence type="ECO:0000313" key="7">
    <source>
        <dbReference type="EMBL" id="MDC7682225.1"/>
    </source>
</evidence>
<dbReference type="PANTHER" id="PTHR12131:SF1">
    <property type="entry name" value="ATP-DEPENDENT RNA HELICASE SUPV3L1, MITOCHONDRIAL-RELATED"/>
    <property type="match status" value="1"/>
</dbReference>
<dbReference type="PANTHER" id="PTHR12131">
    <property type="entry name" value="ATP-DEPENDENT RNA AND DNA HELICASE"/>
    <property type="match status" value="1"/>
</dbReference>
<keyword evidence="2" id="KW-0378">Hydrolase</keyword>
<dbReference type="InterPro" id="IPR027417">
    <property type="entry name" value="P-loop_NTPase"/>
</dbReference>
<dbReference type="SMART" id="SM00490">
    <property type="entry name" value="HELICc"/>
    <property type="match status" value="1"/>
</dbReference>
<dbReference type="PROSITE" id="PS51194">
    <property type="entry name" value="HELICASE_CTER"/>
    <property type="match status" value="1"/>
</dbReference>
<dbReference type="Gene3D" id="3.40.50.300">
    <property type="entry name" value="P-loop containing nucleotide triphosphate hydrolases"/>
    <property type="match status" value="2"/>
</dbReference>
<evidence type="ECO:0000313" key="8">
    <source>
        <dbReference type="Proteomes" id="UP001214854"/>
    </source>
</evidence>
<accession>A0ABT5HQ82</accession>
<dbReference type="Pfam" id="PF00271">
    <property type="entry name" value="Helicase_C"/>
    <property type="match status" value="1"/>
</dbReference>
<evidence type="ECO:0000259" key="6">
    <source>
        <dbReference type="PROSITE" id="PS51194"/>
    </source>
</evidence>
<proteinExistence type="predicted"/>
<feature type="domain" description="Helicase C-terminal" evidence="6">
    <location>
        <begin position="161"/>
        <end position="333"/>
    </location>
</feature>
<protein>
    <submittedName>
        <fullName evidence="7">Helicase-related protein</fullName>
    </submittedName>
</protein>
<evidence type="ECO:0000256" key="4">
    <source>
        <dbReference type="ARBA" id="ARBA00022840"/>
    </source>
</evidence>
<keyword evidence="8" id="KW-1185">Reference proteome</keyword>
<evidence type="ECO:0000256" key="5">
    <source>
        <dbReference type="SAM" id="MobiDB-lite"/>
    </source>
</evidence>
<dbReference type="InterPro" id="IPR055206">
    <property type="entry name" value="DEXQc_SUV3"/>
</dbReference>
<dbReference type="RefSeq" id="WP_272746737.1">
    <property type="nucleotide sequence ID" value="NZ_JAQQKX010000002.1"/>
</dbReference>
<organism evidence="7 8">
    <name type="scientific">Asticcacaulis aquaticus</name>
    <dbReference type="NCBI Taxonomy" id="2984212"/>
    <lineage>
        <taxon>Bacteria</taxon>
        <taxon>Pseudomonadati</taxon>
        <taxon>Pseudomonadota</taxon>
        <taxon>Alphaproteobacteria</taxon>
        <taxon>Caulobacterales</taxon>
        <taxon>Caulobacteraceae</taxon>
        <taxon>Asticcacaulis</taxon>
    </lineage>
</organism>
<evidence type="ECO:0000256" key="3">
    <source>
        <dbReference type="ARBA" id="ARBA00022806"/>
    </source>
</evidence>
<dbReference type="InterPro" id="IPR050699">
    <property type="entry name" value="RNA-DNA_Helicase"/>
</dbReference>
<reference evidence="7 8" key="1">
    <citation type="submission" date="2023-01" db="EMBL/GenBank/DDBJ databases">
        <title>Novel species of the genus Asticcacaulis isolated from rivers.</title>
        <authorList>
            <person name="Lu H."/>
        </authorList>
    </citation>
    <scope>NUCLEOTIDE SEQUENCE [LARGE SCALE GENOMIC DNA]</scope>
    <source>
        <strain evidence="7 8">BYS171W</strain>
    </source>
</reference>
<keyword evidence="1" id="KW-0547">Nucleotide-binding</keyword>